<dbReference type="AlphaFoldDB" id="A0A4R5MH69"/>
<dbReference type="Proteomes" id="UP000295668">
    <property type="component" value="Unassembled WGS sequence"/>
</dbReference>
<evidence type="ECO:0000313" key="14">
    <source>
        <dbReference type="EMBL" id="TDG34858.1"/>
    </source>
</evidence>
<comment type="caution">
    <text evidence="14">The sequence shown here is derived from an EMBL/GenBank/DDBJ whole genome shotgun (WGS) entry which is preliminary data.</text>
</comment>
<proteinExistence type="inferred from homology"/>
<keyword evidence="8" id="KW-0012">Acyltransferase</keyword>
<evidence type="ECO:0000256" key="5">
    <source>
        <dbReference type="ARBA" id="ARBA00022729"/>
    </source>
</evidence>
<dbReference type="InterPro" id="IPR044021">
    <property type="entry name" value="CrtO"/>
</dbReference>
<evidence type="ECO:0000256" key="8">
    <source>
        <dbReference type="ARBA" id="ARBA00023315"/>
    </source>
</evidence>
<evidence type="ECO:0000256" key="1">
    <source>
        <dbReference type="ARBA" id="ARBA00004162"/>
    </source>
</evidence>
<evidence type="ECO:0000256" key="7">
    <source>
        <dbReference type="ARBA" id="ARBA00023136"/>
    </source>
</evidence>
<evidence type="ECO:0000313" key="15">
    <source>
        <dbReference type="Proteomes" id="UP000295668"/>
    </source>
</evidence>
<accession>A0A4R5MH69</accession>
<protein>
    <recommendedName>
        <fullName evidence="11">Glycosyl-4,4'-diaponeurosporenoate acyltransferase</fullName>
    </recommendedName>
</protein>
<keyword evidence="6 13" id="KW-1133">Transmembrane helix</keyword>
<dbReference type="UniPathway" id="UPA00029">
    <property type="reaction ID" value="UER00560"/>
</dbReference>
<evidence type="ECO:0000256" key="13">
    <source>
        <dbReference type="SAM" id="Phobius"/>
    </source>
</evidence>
<evidence type="ECO:0000256" key="12">
    <source>
        <dbReference type="ARBA" id="ARBA00025324"/>
    </source>
</evidence>
<gene>
    <name evidence="14" type="ORF">EZJ43_16560</name>
</gene>
<evidence type="ECO:0000256" key="2">
    <source>
        <dbReference type="ARBA" id="ARBA00022475"/>
    </source>
</evidence>
<dbReference type="RefSeq" id="WP_133263837.1">
    <property type="nucleotide sequence ID" value="NZ_SJCY01000018.1"/>
</dbReference>
<feature type="transmembrane region" description="Helical" evidence="13">
    <location>
        <begin position="118"/>
        <end position="135"/>
    </location>
</feature>
<evidence type="ECO:0000256" key="11">
    <source>
        <dbReference type="ARBA" id="ARBA00023667"/>
    </source>
</evidence>
<evidence type="ECO:0000256" key="9">
    <source>
        <dbReference type="ARBA" id="ARBA00023588"/>
    </source>
</evidence>
<name>A0A4R5MH69_9SPHI</name>
<keyword evidence="5" id="KW-0732">Signal</keyword>
<evidence type="ECO:0000256" key="10">
    <source>
        <dbReference type="ARBA" id="ARBA00023603"/>
    </source>
</evidence>
<evidence type="ECO:0000256" key="4">
    <source>
        <dbReference type="ARBA" id="ARBA00022692"/>
    </source>
</evidence>
<dbReference type="GO" id="GO:0005886">
    <property type="term" value="C:plasma membrane"/>
    <property type="evidence" value="ECO:0007669"/>
    <property type="project" value="UniProtKB-SubCell"/>
</dbReference>
<keyword evidence="4 13" id="KW-0812">Transmembrane</keyword>
<comment type="similarity">
    <text evidence="10">Belongs to the acyltransferase CrtO family.</text>
</comment>
<comment type="subcellular location">
    <subcellularLocation>
        <location evidence="1">Cell membrane</location>
        <topology evidence="1">Single-pass membrane protein</topology>
    </subcellularLocation>
</comment>
<dbReference type="EMBL" id="SJCY01000018">
    <property type="protein sequence ID" value="TDG34858.1"/>
    <property type="molecule type" value="Genomic_DNA"/>
</dbReference>
<keyword evidence="7 13" id="KW-0472">Membrane</keyword>
<comment type="function">
    <text evidence="12">Catalyzes the acylation of glycosyl-4,4'-diaponeurosporenoate, i.e. the esterification of glucose at the C6'' position with the carboxyl group of the C(15) fatty acid 12-methyltetradecanoic acid, to yield staphyloxanthin. This is the last step in the biosynthesis of this orange pigment, present in most staphylococci strains.</text>
</comment>
<evidence type="ECO:0000256" key="3">
    <source>
        <dbReference type="ARBA" id="ARBA00022679"/>
    </source>
</evidence>
<reference evidence="14 15" key="1">
    <citation type="submission" date="2019-02" db="EMBL/GenBank/DDBJ databases">
        <title>Pedobacter sp. nov., a novel speices isolated from soil of pinguins habitat in Antarcitica.</title>
        <authorList>
            <person name="He R.-H."/>
        </authorList>
    </citation>
    <scope>NUCLEOTIDE SEQUENCE [LARGE SCALE GENOMIC DNA]</scope>
    <source>
        <strain evidence="14 15">E01020</strain>
    </source>
</reference>
<feature type="transmembrane region" description="Helical" evidence="13">
    <location>
        <begin position="141"/>
        <end position="160"/>
    </location>
</feature>
<dbReference type="GO" id="GO:0016746">
    <property type="term" value="F:acyltransferase activity"/>
    <property type="evidence" value="ECO:0007669"/>
    <property type="project" value="UniProtKB-KW"/>
</dbReference>
<keyword evidence="2" id="KW-1003">Cell membrane</keyword>
<feature type="transmembrane region" description="Helical" evidence="13">
    <location>
        <begin position="30"/>
        <end position="48"/>
    </location>
</feature>
<evidence type="ECO:0000256" key="6">
    <source>
        <dbReference type="ARBA" id="ARBA00022989"/>
    </source>
</evidence>
<dbReference type="Pfam" id="PF18927">
    <property type="entry name" value="CrtO"/>
    <property type="match status" value="1"/>
</dbReference>
<comment type="pathway">
    <text evidence="9">Carotenoid biosynthesis; staphyloxanthin biosynthesis; staphyloxanthin from farnesyl diphosphate: step 5/5.</text>
</comment>
<keyword evidence="15" id="KW-1185">Reference proteome</keyword>
<keyword evidence="3" id="KW-0808">Transferase</keyword>
<dbReference type="OrthoDB" id="669469at2"/>
<organism evidence="14 15">
    <name type="scientific">Pedobacter changchengzhani</name>
    <dbReference type="NCBI Taxonomy" id="2529274"/>
    <lineage>
        <taxon>Bacteria</taxon>
        <taxon>Pseudomonadati</taxon>
        <taxon>Bacteroidota</taxon>
        <taxon>Sphingobacteriia</taxon>
        <taxon>Sphingobacteriales</taxon>
        <taxon>Sphingobacteriaceae</taxon>
        <taxon>Pedobacter</taxon>
    </lineage>
</organism>
<sequence>MKRTSNLILITLATIASTYALVHYVKMDRFEFAFILNFMLMFFVLFFTKNLKPYLTSSFYDEKNWERKGTFYEYIGINIFRKILVWTGWEKLIRIDNPIEKNTKTLTHLYNETKKGELSHIIILVIVLGFNIFAICKFGFLKTVWLLILNILLHLYPIFLQRYNRPRLKRVLNLSNWREK</sequence>